<sequence length="481" mass="53668">MQPTSSSPTSMEMMNPPAAALGSEDMLAVSEKLAGWTGPTVWGEFAALAAETKAVNLGQGFPNWDPPQFVVDAAHHAIEKGFHQYTRTSGHQRLVDLLARRYTQHLRREVDANNEVAVTVGASQALFVALQVLVKPGDEVILLEPFFDLYVGQIRLAGGVPKFVPLVVQDEEWVLDADLLKKAVGPRTKVIMMNTPHNPTGKVFTRDEMDAVAEVVRQNPQLSVISDEVYKYIVHSEDAPAPQCILPPNLGGPSYDSGEDQSPQTWLADEDEEEEVLSPSGHIHFAKLPGMWDRTITVSSAGKTFSVTGWQVGWIVAAKHFTKEAQLMLPFLQFCAATPMQEALVEVIEAADRPYRDCLSYYDWMRKEYTEKREYLKKGLISAGIKPMRAEGGFFLMGDISDIDFPSKYMADSTPAMPKMTRDWAFCRYLAKEEGVVAIPSAPFFSAKNRYMGSNYVRFAFCKKEETLEQAIEKLKMLKLK</sequence>
<dbReference type="Gene3D" id="3.40.640.10">
    <property type="entry name" value="Type I PLP-dependent aspartate aminotransferase-like (Major domain)"/>
    <property type="match status" value="1"/>
</dbReference>
<evidence type="ECO:0000256" key="1">
    <source>
        <dbReference type="ARBA" id="ARBA00001933"/>
    </source>
</evidence>
<dbReference type="GO" id="GO:0016212">
    <property type="term" value="F:kynurenine-oxoglutarate transaminase activity"/>
    <property type="evidence" value="ECO:0007669"/>
    <property type="project" value="TreeGrafter"/>
</dbReference>
<dbReference type="InterPro" id="IPR004839">
    <property type="entry name" value="Aminotransferase_I/II_large"/>
</dbReference>
<dbReference type="SUPFAM" id="SSF53383">
    <property type="entry name" value="PLP-dependent transferases"/>
    <property type="match status" value="1"/>
</dbReference>
<organism evidence="6">
    <name type="scientific">Fibrocapsa japonica</name>
    <dbReference type="NCBI Taxonomy" id="94617"/>
    <lineage>
        <taxon>Eukaryota</taxon>
        <taxon>Sar</taxon>
        <taxon>Stramenopiles</taxon>
        <taxon>Ochrophyta</taxon>
        <taxon>Raphidophyceae</taxon>
        <taxon>Chattonellales</taxon>
        <taxon>Chattonellaceae</taxon>
        <taxon>Fibrocapsa</taxon>
    </lineage>
</organism>
<dbReference type="Gene3D" id="3.90.1150.10">
    <property type="entry name" value="Aspartate Aminotransferase, domain 1"/>
    <property type="match status" value="2"/>
</dbReference>
<dbReference type="PANTHER" id="PTHR43807">
    <property type="entry name" value="FI04487P"/>
    <property type="match status" value="1"/>
</dbReference>
<dbReference type="EMBL" id="HBHR01004054">
    <property type="protein sequence ID" value="CAD9859375.1"/>
    <property type="molecule type" value="Transcribed_RNA"/>
</dbReference>
<keyword evidence="2" id="KW-0032">Aminotransferase</keyword>
<dbReference type="Pfam" id="PF00155">
    <property type="entry name" value="Aminotran_1_2"/>
    <property type="match status" value="1"/>
</dbReference>
<dbReference type="GO" id="GO:0005737">
    <property type="term" value="C:cytoplasm"/>
    <property type="evidence" value="ECO:0007669"/>
    <property type="project" value="TreeGrafter"/>
</dbReference>
<evidence type="ECO:0000256" key="4">
    <source>
        <dbReference type="ARBA" id="ARBA00022898"/>
    </source>
</evidence>
<dbReference type="InterPro" id="IPR015421">
    <property type="entry name" value="PyrdxlP-dep_Trfase_major"/>
</dbReference>
<comment type="cofactor">
    <cofactor evidence="1">
        <name>pyridoxal 5'-phosphate</name>
        <dbReference type="ChEBI" id="CHEBI:597326"/>
    </cofactor>
</comment>
<proteinExistence type="predicted"/>
<dbReference type="InterPro" id="IPR015422">
    <property type="entry name" value="PyrdxlP-dep_Trfase_small"/>
</dbReference>
<keyword evidence="3" id="KW-0808">Transferase</keyword>
<evidence type="ECO:0000256" key="3">
    <source>
        <dbReference type="ARBA" id="ARBA00022679"/>
    </source>
</evidence>
<protein>
    <recommendedName>
        <fullName evidence="5">Aminotransferase class I/classII large domain-containing protein</fullName>
    </recommendedName>
</protein>
<evidence type="ECO:0000256" key="2">
    <source>
        <dbReference type="ARBA" id="ARBA00022576"/>
    </source>
</evidence>
<reference evidence="6" key="1">
    <citation type="submission" date="2021-01" db="EMBL/GenBank/DDBJ databases">
        <authorList>
            <person name="Corre E."/>
            <person name="Pelletier E."/>
            <person name="Niang G."/>
            <person name="Scheremetjew M."/>
            <person name="Finn R."/>
            <person name="Kale V."/>
            <person name="Holt S."/>
            <person name="Cochrane G."/>
            <person name="Meng A."/>
            <person name="Brown T."/>
            <person name="Cohen L."/>
        </authorList>
    </citation>
    <scope>NUCLEOTIDE SEQUENCE</scope>
    <source>
        <strain evidence="6">CCMP1661</strain>
    </source>
</reference>
<dbReference type="CDD" id="cd00609">
    <property type="entry name" value="AAT_like"/>
    <property type="match status" value="1"/>
</dbReference>
<dbReference type="InterPro" id="IPR051326">
    <property type="entry name" value="Kynurenine-oxoglutarate_AT"/>
</dbReference>
<gene>
    <name evidence="6" type="ORF">FJAP1339_LOCUS1894</name>
</gene>
<dbReference type="PANTHER" id="PTHR43807:SF20">
    <property type="entry name" value="FI04487P"/>
    <property type="match status" value="1"/>
</dbReference>
<keyword evidence="4" id="KW-0663">Pyridoxal phosphate</keyword>
<evidence type="ECO:0000259" key="5">
    <source>
        <dbReference type="Pfam" id="PF00155"/>
    </source>
</evidence>
<name>A0A7S2UU85_9STRA</name>
<dbReference type="GO" id="GO:0030170">
    <property type="term" value="F:pyridoxal phosphate binding"/>
    <property type="evidence" value="ECO:0007669"/>
    <property type="project" value="InterPro"/>
</dbReference>
<accession>A0A7S2UU85</accession>
<dbReference type="InterPro" id="IPR015424">
    <property type="entry name" value="PyrdxlP-dep_Trfase"/>
</dbReference>
<evidence type="ECO:0000313" key="6">
    <source>
        <dbReference type="EMBL" id="CAD9859375.1"/>
    </source>
</evidence>
<feature type="domain" description="Aminotransferase class I/classII large" evidence="5">
    <location>
        <begin position="53"/>
        <end position="475"/>
    </location>
</feature>
<dbReference type="AlphaFoldDB" id="A0A7S2UU85"/>